<evidence type="ECO:0000259" key="2">
    <source>
        <dbReference type="Pfam" id="PF13421"/>
    </source>
</evidence>
<dbReference type="Pfam" id="PF12773">
    <property type="entry name" value="DZR"/>
    <property type="match status" value="2"/>
</dbReference>
<reference evidence="3 4" key="1">
    <citation type="submission" date="2019-04" db="EMBL/GenBank/DDBJ databases">
        <title>Cohnella sp. nov. isolated from preserved vegetables.</title>
        <authorList>
            <person name="Lin S.-Y."/>
            <person name="Hung M.-H."/>
            <person name="Young C.-C."/>
        </authorList>
    </citation>
    <scope>NUCLEOTIDE SEQUENCE [LARGE SCALE GENOMIC DNA]</scope>
    <source>
        <strain evidence="3 4">CC-MHH1044</strain>
    </source>
</reference>
<comment type="caution">
    <text evidence="3">The sequence shown here is derived from an EMBL/GenBank/DDBJ whole genome shotgun (WGS) entry which is preliminary data.</text>
</comment>
<keyword evidence="4" id="KW-1185">Reference proteome</keyword>
<gene>
    <name evidence="3" type="ORF">E6C55_02885</name>
</gene>
<evidence type="ECO:0000313" key="4">
    <source>
        <dbReference type="Proteomes" id="UP000310636"/>
    </source>
</evidence>
<evidence type="ECO:0000313" key="3">
    <source>
        <dbReference type="EMBL" id="THF84255.1"/>
    </source>
</evidence>
<protein>
    <submittedName>
        <fullName evidence="3">SPFH domain-containing protein</fullName>
    </submittedName>
</protein>
<dbReference type="PANTHER" id="PTHR37826">
    <property type="entry name" value="FLOTILLIN BAND_7_5 DOMAIN PROTEIN"/>
    <property type="match status" value="1"/>
</dbReference>
<dbReference type="AlphaFoldDB" id="A0A4S4C8B2"/>
<name>A0A4S4C8B2_9BACL</name>
<dbReference type="Proteomes" id="UP000310636">
    <property type="component" value="Unassembled WGS sequence"/>
</dbReference>
<feature type="domain" description="DZANK-type" evidence="1">
    <location>
        <begin position="345"/>
        <end position="387"/>
    </location>
</feature>
<dbReference type="PANTHER" id="PTHR37826:SF2">
    <property type="entry name" value="ZINC-RIBBON DOMAIN-CONTAINING PROTEIN"/>
    <property type="match status" value="1"/>
</dbReference>
<feature type="domain" description="SPFH" evidence="2">
    <location>
        <begin position="17"/>
        <end position="218"/>
    </location>
</feature>
<dbReference type="EMBL" id="SSOB01000002">
    <property type="protein sequence ID" value="THF84255.1"/>
    <property type="molecule type" value="Genomic_DNA"/>
</dbReference>
<evidence type="ECO:0000259" key="1">
    <source>
        <dbReference type="Pfam" id="PF12773"/>
    </source>
</evidence>
<accession>A0A4S4C8B2</accession>
<dbReference type="RefSeq" id="WP_136368257.1">
    <property type="nucleotide sequence ID" value="NZ_SSOB01000002.1"/>
</dbReference>
<proteinExistence type="predicted"/>
<dbReference type="OrthoDB" id="9764015at2"/>
<dbReference type="InterPro" id="IPR025874">
    <property type="entry name" value="DZR"/>
</dbReference>
<organism evidence="3 4">
    <name type="scientific">Cohnella fermenti</name>
    <dbReference type="NCBI Taxonomy" id="2565925"/>
    <lineage>
        <taxon>Bacteria</taxon>
        <taxon>Bacillati</taxon>
        <taxon>Bacillota</taxon>
        <taxon>Bacilli</taxon>
        <taxon>Bacillales</taxon>
        <taxon>Paenibacillaceae</taxon>
        <taxon>Cohnella</taxon>
    </lineage>
</organism>
<feature type="domain" description="DZANK-type" evidence="1">
    <location>
        <begin position="395"/>
        <end position="438"/>
    </location>
</feature>
<dbReference type="CDD" id="cd03408">
    <property type="entry name" value="SPFH_like_u1"/>
    <property type="match status" value="1"/>
</dbReference>
<dbReference type="Pfam" id="PF13421">
    <property type="entry name" value="Band_7_1"/>
    <property type="match status" value="1"/>
</dbReference>
<sequence length="443" mass="48263">MAIIEVVKFDGPEGVYAWKYPNQELGTWTQLIVNESQEAILFKGGKALDVFGAGRHTLSTANIPLLQSIVNLPFGGRSPFTAEVWYVNKAYSLDVKWGTAVPIQLQDPKYQLFVNIRSFGQLGIVVEDSKSFLTRLVGTGSTFDRNTLVRYFRGVLMMNIKEMISSYLVQKRISILEISAYLSEISQHIEARIAPTFREFGIRLTHFFIDSINTPEDDPATLKLKEALVKKAEMDILGYTYQQQRTFDTLEGAARNEGSGGANVMGAGIGLGMGVGIGGSFGQQMSGLTGQMNIGASYNKPCPSCNTLNRQDALFCIACGYGYQTGTSSPPAQPTQEAQADQTTCSQCGHDFPLSAKFCPNCGDPNHPCPKCGADNAPETEACTRCGYLLRQPVCGQCGTEVDPSGKFCPECGTSLRRTCPSCQREAKPGQKFCLECGTRLSE</sequence>
<dbReference type="InterPro" id="IPR033880">
    <property type="entry name" value="SPFH_YdjI"/>
</dbReference>